<organism evidence="1 2">
    <name type="scientific">Panagrolaimus sp. ES5</name>
    <dbReference type="NCBI Taxonomy" id="591445"/>
    <lineage>
        <taxon>Eukaryota</taxon>
        <taxon>Metazoa</taxon>
        <taxon>Ecdysozoa</taxon>
        <taxon>Nematoda</taxon>
        <taxon>Chromadorea</taxon>
        <taxon>Rhabditida</taxon>
        <taxon>Tylenchina</taxon>
        <taxon>Panagrolaimomorpha</taxon>
        <taxon>Panagrolaimoidea</taxon>
        <taxon>Panagrolaimidae</taxon>
        <taxon>Panagrolaimus</taxon>
    </lineage>
</organism>
<proteinExistence type="predicted"/>
<sequence>MTFKNSNNNIGITDNDTQIVVGSINDKMVISNLIGSTSNNEANMSSSSRRKKGKPQKCIDSTLANGSADGLQLPSTTSLLGENNHRDATSDDSGIEASLNSLVASLLPSTSISDVESLFCPVEDQLSPQQQLVQTLEACINGLNGAVSNFGSTNPIRPSASPSMIPPPTAPSLLATSFLPSLTDTKPVLKSTPTSSNKRKLKQVIKIVKEEPPVTLPEGFEKLLKKVKYDPITDFEKKLKNESLSEFDGSATLSNIISSSRPPSANEREQHCSPPKKKRETGRCETKATIQAADGSIVEGNYDTQELNEFVKDFKSLRNKYGFTQGDVGAALGKRYGADFSQTTISRFEALNLSYKNMCKLRPLLEEWLADIEKALKSGVPVSDLLTMPNFDSDTTMMVGGDISKEQEDTVEGQLKNGSDLEWFKEKTSHLPYIDDGVSTVSAWSSVLELQEKTVDLNYLTPKRGVRFNFKPNVAEEETDKSFPLPRKKRSFLRSIARHLPRRRSLHPSWKDVDVAIYAKNVIENDAHPLNSLTRRFGQCRLDGDCNFIYNDPEEEEYIVKPDELLDAIEDPEYFPGVAQAEDDPANNSWDNFHWNGQDKPSMVDVNGDGPRTFWCSDQWNHNKFDAGTPWRGLGGEFEFCSALSSKDCDGIPIIGATPSSRPWNDRAWNDPEGIAVGLALDDISGSNSPESRPQPIHVSKLNAKIIPPLKKRRKRTNLDDQQKRALDAYFGMNQRPDYGQINEIANALNLETDVVRVWFCNRRQKIRKTEE</sequence>
<protein>
    <submittedName>
        <fullName evidence="2">POU domain protein</fullName>
    </submittedName>
</protein>
<accession>A0AC34FPA3</accession>
<reference evidence="2" key="1">
    <citation type="submission" date="2022-11" db="UniProtKB">
        <authorList>
            <consortium name="WormBaseParasite"/>
        </authorList>
    </citation>
    <scope>IDENTIFICATION</scope>
</reference>
<evidence type="ECO:0000313" key="2">
    <source>
        <dbReference type="WBParaSite" id="ES5_v2.g19036.t1"/>
    </source>
</evidence>
<dbReference type="WBParaSite" id="ES5_v2.g19036.t1">
    <property type="protein sequence ID" value="ES5_v2.g19036.t1"/>
    <property type="gene ID" value="ES5_v2.g19036"/>
</dbReference>
<evidence type="ECO:0000313" key="1">
    <source>
        <dbReference type="Proteomes" id="UP000887579"/>
    </source>
</evidence>
<dbReference type="Proteomes" id="UP000887579">
    <property type="component" value="Unplaced"/>
</dbReference>
<name>A0AC34FPA3_9BILA</name>